<keyword evidence="6" id="KW-0812">Transmembrane</keyword>
<keyword evidence="6" id="KW-0472">Membrane</keyword>
<keyword evidence="4" id="KW-1015">Disulfide bond</keyword>
<feature type="transmembrane region" description="Helical" evidence="6">
    <location>
        <begin position="12"/>
        <end position="32"/>
    </location>
</feature>
<dbReference type="Gene3D" id="2.170.140.10">
    <property type="entry name" value="Chitin binding domain"/>
    <property type="match status" value="1"/>
</dbReference>
<keyword evidence="3" id="KW-0677">Repeat</keyword>
<organism evidence="8 9">
    <name type="scientific">Meganyctiphanes norvegica</name>
    <name type="common">Northern krill</name>
    <name type="synonym">Thysanopoda norvegica</name>
    <dbReference type="NCBI Taxonomy" id="48144"/>
    <lineage>
        <taxon>Eukaryota</taxon>
        <taxon>Metazoa</taxon>
        <taxon>Ecdysozoa</taxon>
        <taxon>Arthropoda</taxon>
        <taxon>Crustacea</taxon>
        <taxon>Multicrustacea</taxon>
        <taxon>Malacostraca</taxon>
        <taxon>Eumalacostraca</taxon>
        <taxon>Eucarida</taxon>
        <taxon>Euphausiacea</taxon>
        <taxon>Euphausiidae</taxon>
        <taxon>Meganyctiphanes</taxon>
    </lineage>
</organism>
<evidence type="ECO:0000256" key="3">
    <source>
        <dbReference type="ARBA" id="ARBA00022737"/>
    </source>
</evidence>
<dbReference type="PANTHER" id="PTHR23301">
    <property type="entry name" value="CHITIN BINDING PERITROPHIN-A"/>
    <property type="match status" value="1"/>
</dbReference>
<dbReference type="AlphaFoldDB" id="A0AAV2RNZ0"/>
<feature type="domain" description="Chitin-binding type-2" evidence="7">
    <location>
        <begin position="44"/>
        <end position="103"/>
    </location>
</feature>
<feature type="non-terminal residue" evidence="8">
    <location>
        <position position="1"/>
    </location>
</feature>
<keyword evidence="6" id="KW-1133">Transmembrane helix</keyword>
<gene>
    <name evidence="8" type="ORF">MNOR_LOCUS27639</name>
</gene>
<dbReference type="GO" id="GO:0005576">
    <property type="term" value="C:extracellular region"/>
    <property type="evidence" value="ECO:0007669"/>
    <property type="project" value="InterPro"/>
</dbReference>
<dbReference type="SUPFAM" id="SSF57625">
    <property type="entry name" value="Invertebrate chitin-binding proteins"/>
    <property type="match status" value="1"/>
</dbReference>
<dbReference type="Proteomes" id="UP001497623">
    <property type="component" value="Unassembled WGS sequence"/>
</dbReference>
<evidence type="ECO:0000256" key="6">
    <source>
        <dbReference type="SAM" id="Phobius"/>
    </source>
</evidence>
<protein>
    <recommendedName>
        <fullName evidence="7">Chitin-binding type-2 domain-containing protein</fullName>
    </recommendedName>
</protein>
<dbReference type="PROSITE" id="PS50940">
    <property type="entry name" value="CHIT_BIND_II"/>
    <property type="match status" value="1"/>
</dbReference>
<evidence type="ECO:0000313" key="9">
    <source>
        <dbReference type="Proteomes" id="UP001497623"/>
    </source>
</evidence>
<keyword evidence="2" id="KW-0732">Signal</keyword>
<evidence type="ECO:0000256" key="5">
    <source>
        <dbReference type="ARBA" id="ARBA00023180"/>
    </source>
</evidence>
<dbReference type="GO" id="GO:0008061">
    <property type="term" value="F:chitin binding"/>
    <property type="evidence" value="ECO:0007669"/>
    <property type="project" value="UniProtKB-KW"/>
</dbReference>
<name>A0AAV2RNZ0_MEGNR</name>
<dbReference type="InterPro" id="IPR002557">
    <property type="entry name" value="Chitin-bd_dom"/>
</dbReference>
<dbReference type="SMART" id="SM00494">
    <property type="entry name" value="ChtBD2"/>
    <property type="match status" value="1"/>
</dbReference>
<keyword evidence="5" id="KW-0325">Glycoprotein</keyword>
<keyword evidence="1" id="KW-0147">Chitin-binding</keyword>
<accession>A0AAV2RNZ0</accession>
<dbReference type="InterPro" id="IPR036508">
    <property type="entry name" value="Chitin-bd_dom_sf"/>
</dbReference>
<evidence type="ECO:0000259" key="7">
    <source>
        <dbReference type="PROSITE" id="PS50940"/>
    </source>
</evidence>
<dbReference type="Pfam" id="PF01607">
    <property type="entry name" value="CBM_14"/>
    <property type="match status" value="1"/>
</dbReference>
<evidence type="ECO:0000313" key="8">
    <source>
        <dbReference type="EMBL" id="CAL4135403.1"/>
    </source>
</evidence>
<evidence type="ECO:0000256" key="2">
    <source>
        <dbReference type="ARBA" id="ARBA00022729"/>
    </source>
</evidence>
<dbReference type="PANTHER" id="PTHR23301:SF0">
    <property type="entry name" value="CHITIN-BINDING TYPE-2 DOMAIN-CONTAINING PROTEIN-RELATED"/>
    <property type="match status" value="1"/>
</dbReference>
<evidence type="ECO:0000256" key="4">
    <source>
        <dbReference type="ARBA" id="ARBA00023157"/>
    </source>
</evidence>
<proteinExistence type="predicted"/>
<sequence length="110" mass="12236">YIMCVHSRTVYLVLMTWMRIALVYVLLSLIVMCKGEGNCNEAISSQCPVPDAGVPLYFSDPSDCSKFCECSAGTAWSEHCAAGLLYDDIQHVCNWDYMVDCGSRPIINPE</sequence>
<reference evidence="8 9" key="1">
    <citation type="submission" date="2024-05" db="EMBL/GenBank/DDBJ databases">
        <authorList>
            <person name="Wallberg A."/>
        </authorList>
    </citation>
    <scope>NUCLEOTIDE SEQUENCE [LARGE SCALE GENOMIC DNA]</scope>
</reference>
<evidence type="ECO:0000256" key="1">
    <source>
        <dbReference type="ARBA" id="ARBA00022669"/>
    </source>
</evidence>
<dbReference type="EMBL" id="CAXKWB010029408">
    <property type="protein sequence ID" value="CAL4135403.1"/>
    <property type="molecule type" value="Genomic_DNA"/>
</dbReference>
<comment type="caution">
    <text evidence="8">The sequence shown here is derived from an EMBL/GenBank/DDBJ whole genome shotgun (WGS) entry which is preliminary data.</text>
</comment>
<keyword evidence="9" id="KW-1185">Reference proteome</keyword>
<dbReference type="InterPro" id="IPR051940">
    <property type="entry name" value="Chitin_bind-dev_reg"/>
</dbReference>